<reference evidence="1" key="1">
    <citation type="journal article" date="2012" name="Science">
        <title>Fermentation, hydrogen, and sulfur metabolism in multiple uncultivated bacterial phyla.</title>
        <authorList>
            <person name="Wrighton K.C."/>
            <person name="Thomas B.C."/>
            <person name="Sharon I."/>
            <person name="Miller C.S."/>
            <person name="Castelle C.J."/>
            <person name="VerBerkmoes N.C."/>
            <person name="Wilkins M.J."/>
            <person name="Hettich R.L."/>
            <person name="Lipton M.S."/>
            <person name="Williams K.H."/>
            <person name="Long P.E."/>
            <person name="Banfield J.F."/>
        </authorList>
    </citation>
    <scope>NUCLEOTIDE SEQUENCE [LARGE SCALE GENOMIC DNA]</scope>
</reference>
<name>K1XYA9_9BACT</name>
<gene>
    <name evidence="1" type="ORF">ACD_78C00153G0003</name>
</gene>
<comment type="caution">
    <text evidence="1">The sequence shown here is derived from an EMBL/GenBank/DDBJ whole genome shotgun (WGS) entry which is preliminary data.</text>
</comment>
<organism evidence="1">
    <name type="scientific">uncultured bacterium</name>
    <name type="common">gcode 4</name>
    <dbReference type="NCBI Taxonomy" id="1234023"/>
    <lineage>
        <taxon>Bacteria</taxon>
        <taxon>environmental samples</taxon>
    </lineage>
</organism>
<dbReference type="AlphaFoldDB" id="K1XYA9"/>
<accession>K1XYA9</accession>
<dbReference type="EMBL" id="AMFJ01034153">
    <property type="protein sequence ID" value="EKD30112.1"/>
    <property type="molecule type" value="Genomic_DNA"/>
</dbReference>
<evidence type="ECO:0000313" key="1">
    <source>
        <dbReference type="EMBL" id="EKD30112.1"/>
    </source>
</evidence>
<sequence>MYTITPVPIGTPWSQIRKRENKNREQYMKIDTPVSHFTRQDLGFVKDQKSFEVLRAEKPLPLAPKAQQLVEHRGLVDPLATITPKKIDTYA</sequence>
<proteinExistence type="predicted"/>
<protein>
    <submittedName>
        <fullName evidence="1">Uncharacterized protein</fullName>
    </submittedName>
</protein>